<evidence type="ECO:0000256" key="4">
    <source>
        <dbReference type="ARBA" id="ARBA00012745"/>
    </source>
</evidence>
<evidence type="ECO:0000313" key="13">
    <source>
        <dbReference type="EMBL" id="KMZ67083.1"/>
    </source>
</evidence>
<comment type="cofactor">
    <cofactor evidence="1">
        <name>Zn(2+)</name>
        <dbReference type="ChEBI" id="CHEBI:29105"/>
    </cofactor>
</comment>
<proteinExistence type="inferred from homology"/>
<dbReference type="GO" id="GO:0009245">
    <property type="term" value="P:lipid A biosynthetic process"/>
    <property type="evidence" value="ECO:0000318"/>
    <property type="project" value="GO_Central"/>
</dbReference>
<comment type="caution">
    <text evidence="13">The sequence shown here is derived from an EMBL/GenBank/DDBJ whole genome shotgun (WGS) entry which is preliminary data.</text>
</comment>
<keyword evidence="8" id="KW-0378">Hydrolase</keyword>
<evidence type="ECO:0000256" key="10">
    <source>
        <dbReference type="ARBA" id="ARBA00023098"/>
    </source>
</evidence>
<evidence type="ECO:0000256" key="12">
    <source>
        <dbReference type="ARBA" id="ARBA00024987"/>
    </source>
</evidence>
<dbReference type="UniPathway" id="UPA00359">
    <property type="reaction ID" value="UER00478"/>
</dbReference>
<gene>
    <name evidence="13" type="ORF">ZOSMA_27G01380</name>
</gene>
<dbReference type="EMBL" id="LFYR01000932">
    <property type="protein sequence ID" value="KMZ67083.1"/>
    <property type="molecule type" value="Genomic_DNA"/>
</dbReference>
<dbReference type="HAMAP" id="MF_00388">
    <property type="entry name" value="LpxC"/>
    <property type="match status" value="1"/>
</dbReference>
<dbReference type="STRING" id="29655.A0A0K9PDF0"/>
<keyword evidence="9" id="KW-0862">Zinc</keyword>
<evidence type="ECO:0000313" key="14">
    <source>
        <dbReference type="Proteomes" id="UP000036987"/>
    </source>
</evidence>
<dbReference type="GO" id="GO:0005739">
    <property type="term" value="C:mitochondrion"/>
    <property type="evidence" value="ECO:0000318"/>
    <property type="project" value="GO_Central"/>
</dbReference>
<evidence type="ECO:0000256" key="7">
    <source>
        <dbReference type="ARBA" id="ARBA00022723"/>
    </source>
</evidence>
<organism evidence="13 14">
    <name type="scientific">Zostera marina</name>
    <name type="common">Eelgrass</name>
    <dbReference type="NCBI Taxonomy" id="29655"/>
    <lineage>
        <taxon>Eukaryota</taxon>
        <taxon>Viridiplantae</taxon>
        <taxon>Streptophyta</taxon>
        <taxon>Embryophyta</taxon>
        <taxon>Tracheophyta</taxon>
        <taxon>Spermatophyta</taxon>
        <taxon>Magnoliopsida</taxon>
        <taxon>Liliopsida</taxon>
        <taxon>Zosteraceae</taxon>
        <taxon>Zostera</taxon>
    </lineage>
</organism>
<dbReference type="GO" id="GO:0046872">
    <property type="term" value="F:metal ion binding"/>
    <property type="evidence" value="ECO:0007669"/>
    <property type="project" value="UniProtKB-KW"/>
</dbReference>
<dbReference type="GO" id="GO:2001289">
    <property type="term" value="P:lipid X metabolic process"/>
    <property type="evidence" value="ECO:0007669"/>
    <property type="project" value="UniProtKB-ARBA"/>
</dbReference>
<dbReference type="InterPro" id="IPR015870">
    <property type="entry name" value="UDP-acyl_N-AcGlcN_deAcase_N"/>
</dbReference>
<dbReference type="EC" id="3.5.1.108" evidence="4"/>
<dbReference type="AlphaFoldDB" id="A0A0K9PDF0"/>
<comment type="function">
    <text evidence="12">Involved in the biosynthesis of lipid A, a phosphorylated glycolipid that in bacteria anchors the lipopolysaccharide to the outer membrane of the cell. Lipid A-like molecules in plants may serve as structural components of the outer membranes of mitochondria and/or chloroplasts, or may be involved in signal transduction or plant defense responses.</text>
</comment>
<dbReference type="NCBIfam" id="TIGR00325">
    <property type="entry name" value="lpxC"/>
    <property type="match status" value="1"/>
</dbReference>
<name>A0A0K9PDF0_ZOSMR</name>
<keyword evidence="7" id="KW-0479">Metal-binding</keyword>
<keyword evidence="6" id="KW-0441">Lipid A biosynthesis</keyword>
<evidence type="ECO:0000256" key="8">
    <source>
        <dbReference type="ARBA" id="ARBA00022801"/>
    </source>
</evidence>
<comment type="catalytic activity">
    <reaction evidence="11">
        <text>a UDP-3-O-[(3R)-3-hydroxyacyl]-N-acetyl-alpha-D-glucosamine + H2O = a UDP-3-O-[(3R)-3-hydroxyacyl]-alpha-D-glucosamine + acetate</text>
        <dbReference type="Rhea" id="RHEA:67816"/>
        <dbReference type="ChEBI" id="CHEBI:15377"/>
        <dbReference type="ChEBI" id="CHEBI:30089"/>
        <dbReference type="ChEBI" id="CHEBI:137740"/>
        <dbReference type="ChEBI" id="CHEBI:173225"/>
        <dbReference type="EC" id="3.5.1.108"/>
    </reaction>
</comment>
<dbReference type="GO" id="GO:0016020">
    <property type="term" value="C:membrane"/>
    <property type="evidence" value="ECO:0007669"/>
    <property type="project" value="GOC"/>
</dbReference>
<keyword evidence="5" id="KW-0444">Lipid biosynthesis</keyword>
<evidence type="ECO:0000256" key="2">
    <source>
        <dbReference type="ARBA" id="ARBA00005002"/>
    </source>
</evidence>
<dbReference type="PANTHER" id="PTHR33694">
    <property type="entry name" value="UDP-3-O-ACYL-N-ACETYLGLUCOSAMINE DEACETYLASE 1, MITOCHONDRIAL-RELATED"/>
    <property type="match status" value="1"/>
</dbReference>
<keyword evidence="14" id="KW-1185">Reference proteome</keyword>
<dbReference type="OMA" id="IVFYRSD"/>
<comment type="similarity">
    <text evidence="3">Belongs to the LpxC family.</text>
</comment>
<dbReference type="InterPro" id="IPR020568">
    <property type="entry name" value="Ribosomal_Su5_D2-typ_SF"/>
</dbReference>
<sequence length="316" mass="34390">MTSAPATVVRRLHSHLLSIKPTGGVQKTLAKEILLSGTTLHSGIHTKVRLMPAMAGEGRYFVLGKWSSKRITATAENAVDTPLCTMLCNAAGSSVRTVEHLLSAMEASGVDNSRIEIDGGDEVPILDGSSIEWSEAIREAGLSIAMDSSGNSMDKMVAFLQKPVSLIRNGSFIAAFPSPKIQVTYGIDFSQVPDIGFQWFSCFPMEDRVYSNEIASSRTFCIYEEVERLQSIGLIKGGSLENALVCSINKGWLNPPLRFSNEPCRHKILDLVGDLSLAGRGGNQGLPIAHFFAYKASHSLHVELARKLVNVYLHRT</sequence>
<dbReference type="Pfam" id="PF03331">
    <property type="entry name" value="LpxC"/>
    <property type="match status" value="1"/>
</dbReference>
<protein>
    <recommendedName>
        <fullName evidence="4">UDP-3-O-acyl-N-acetylglucosamine deacetylase</fullName>
        <ecNumber evidence="4">3.5.1.108</ecNumber>
    </recommendedName>
</protein>
<reference evidence="14" key="1">
    <citation type="journal article" date="2016" name="Nature">
        <title>The genome of the seagrass Zostera marina reveals angiosperm adaptation to the sea.</title>
        <authorList>
            <person name="Olsen J.L."/>
            <person name="Rouze P."/>
            <person name="Verhelst B."/>
            <person name="Lin Y.-C."/>
            <person name="Bayer T."/>
            <person name="Collen J."/>
            <person name="Dattolo E."/>
            <person name="De Paoli E."/>
            <person name="Dittami S."/>
            <person name="Maumus F."/>
            <person name="Michel G."/>
            <person name="Kersting A."/>
            <person name="Lauritano C."/>
            <person name="Lohaus R."/>
            <person name="Toepel M."/>
            <person name="Tonon T."/>
            <person name="Vanneste K."/>
            <person name="Amirebrahimi M."/>
            <person name="Brakel J."/>
            <person name="Bostroem C."/>
            <person name="Chovatia M."/>
            <person name="Grimwood J."/>
            <person name="Jenkins J.W."/>
            <person name="Jueterbock A."/>
            <person name="Mraz A."/>
            <person name="Stam W.T."/>
            <person name="Tice H."/>
            <person name="Bornberg-Bauer E."/>
            <person name="Green P.J."/>
            <person name="Pearson G.A."/>
            <person name="Procaccini G."/>
            <person name="Duarte C.M."/>
            <person name="Schmutz J."/>
            <person name="Reusch T.B.H."/>
            <person name="Van de Peer Y."/>
        </authorList>
    </citation>
    <scope>NUCLEOTIDE SEQUENCE [LARGE SCALE GENOMIC DNA]</scope>
    <source>
        <strain evidence="14">cv. Finnish</strain>
    </source>
</reference>
<dbReference type="PANTHER" id="PTHR33694:SF1">
    <property type="entry name" value="UDP-3-O-ACYL-N-ACETYLGLUCOSAMINE DEACETYLASE 1, MITOCHONDRIAL-RELATED"/>
    <property type="match status" value="1"/>
</dbReference>
<accession>A0A0K9PDF0</accession>
<evidence type="ECO:0000256" key="5">
    <source>
        <dbReference type="ARBA" id="ARBA00022516"/>
    </source>
</evidence>
<evidence type="ECO:0000256" key="3">
    <source>
        <dbReference type="ARBA" id="ARBA00006170"/>
    </source>
</evidence>
<comment type="pathway">
    <text evidence="2">Glycolipid biosynthesis; lipid IV(A) biosynthesis; lipid IV(A) from (3R)-3-hydroxytetradecanoyl-[acyl-carrier-protein] and UDP-N-acetyl-alpha-D-glucosamine: step 2/6.</text>
</comment>
<dbReference type="InterPro" id="IPR011334">
    <property type="entry name" value="UDP-acyl_GlcNac_deAcase_C"/>
</dbReference>
<dbReference type="Gene3D" id="3.30.230.20">
    <property type="entry name" value="lpxc deacetylase, domain 1"/>
    <property type="match status" value="1"/>
</dbReference>
<dbReference type="SUPFAM" id="SSF54211">
    <property type="entry name" value="Ribosomal protein S5 domain 2-like"/>
    <property type="match status" value="2"/>
</dbReference>
<evidence type="ECO:0000256" key="11">
    <source>
        <dbReference type="ARBA" id="ARBA00024535"/>
    </source>
</evidence>
<dbReference type="Gene3D" id="3.30.1700.10">
    <property type="entry name" value="lpxc deacetylase, domain 2"/>
    <property type="match status" value="1"/>
</dbReference>
<evidence type="ECO:0000256" key="9">
    <source>
        <dbReference type="ARBA" id="ARBA00022833"/>
    </source>
</evidence>
<dbReference type="InterPro" id="IPR004463">
    <property type="entry name" value="UDP-acyl_GlcNac_deAcase"/>
</dbReference>
<dbReference type="OrthoDB" id="10265200at2759"/>
<dbReference type="GO" id="GO:0103117">
    <property type="term" value="F:UDP-3-O-acyl-N-acetylglucosamine deacetylase activity"/>
    <property type="evidence" value="ECO:0000318"/>
    <property type="project" value="GO_Central"/>
</dbReference>
<evidence type="ECO:0000256" key="6">
    <source>
        <dbReference type="ARBA" id="ARBA00022556"/>
    </source>
</evidence>
<keyword evidence="10" id="KW-0443">Lipid metabolism</keyword>
<dbReference type="Proteomes" id="UP000036987">
    <property type="component" value="Unassembled WGS sequence"/>
</dbReference>
<evidence type="ECO:0000256" key="1">
    <source>
        <dbReference type="ARBA" id="ARBA00001947"/>
    </source>
</evidence>